<feature type="transmembrane region" description="Helical" evidence="1">
    <location>
        <begin position="312"/>
        <end position="333"/>
    </location>
</feature>
<feature type="transmembrane region" description="Helical" evidence="1">
    <location>
        <begin position="97"/>
        <end position="118"/>
    </location>
</feature>
<evidence type="ECO:0008006" key="4">
    <source>
        <dbReference type="Google" id="ProtNLM"/>
    </source>
</evidence>
<accession>A0ABR8JB18</accession>
<dbReference type="Proteomes" id="UP000642468">
    <property type="component" value="Unassembled WGS sequence"/>
</dbReference>
<keyword evidence="1" id="KW-0812">Transmembrane</keyword>
<evidence type="ECO:0000256" key="1">
    <source>
        <dbReference type="SAM" id="Phobius"/>
    </source>
</evidence>
<organism evidence="2 3">
    <name type="scientific">Hymenobacter duratus</name>
    <dbReference type="NCBI Taxonomy" id="2771356"/>
    <lineage>
        <taxon>Bacteria</taxon>
        <taxon>Pseudomonadati</taxon>
        <taxon>Bacteroidota</taxon>
        <taxon>Cytophagia</taxon>
        <taxon>Cytophagales</taxon>
        <taxon>Hymenobacteraceae</taxon>
        <taxon>Hymenobacter</taxon>
    </lineage>
</organism>
<feature type="transmembrane region" description="Helical" evidence="1">
    <location>
        <begin position="345"/>
        <end position="364"/>
    </location>
</feature>
<feature type="transmembrane region" description="Helical" evidence="1">
    <location>
        <begin position="124"/>
        <end position="143"/>
    </location>
</feature>
<name>A0ABR8JB18_9BACT</name>
<feature type="transmembrane region" description="Helical" evidence="1">
    <location>
        <begin position="218"/>
        <end position="237"/>
    </location>
</feature>
<proteinExistence type="predicted"/>
<keyword evidence="3" id="KW-1185">Reference proteome</keyword>
<evidence type="ECO:0000313" key="3">
    <source>
        <dbReference type="Proteomes" id="UP000642468"/>
    </source>
</evidence>
<comment type="caution">
    <text evidence="2">The sequence shown here is derived from an EMBL/GenBank/DDBJ whole genome shotgun (WGS) entry which is preliminary data.</text>
</comment>
<sequence length="400" mass="44621">MTTSAAPSANPTTVPAPAVGAGRGWLHRWHGWLLAGLWLLVQVWCWRLYQGPRFSGDSKQYLEYATRLAETGTFKGGHYLRYVGYPLFMSVFLKLRLGWWGIGLAQVALSGLAARALYGTARRLGGGHWLTAALAALLFIGWTDVQRANPFLLTESLFTSLLVFSLWAVARLRTWRGVLLAILLLLATATVRPNGFVAFGAGGLAALAWLRAHGQRKWLRVGLLAGLVLLPVAWVVLNELLRTFTLIETYEQGLIIFGYPQANLHPTAPLHLPAPAAPPLWRLLSFIGQNPRWFAQLAALKLTYFMGFPKPYYSALHCLLLAATLPPIYWLALRGLARRAVARPARVYAAAVILLQAVVVMMTVEDWDIRFSAPVLSHWFLLAALGAQPWLRRLERRFQW</sequence>
<gene>
    <name evidence="2" type="ORF">IC231_02190</name>
</gene>
<keyword evidence="1" id="KW-1133">Transmembrane helix</keyword>
<protein>
    <recommendedName>
        <fullName evidence="4">Glycosyltransferase RgtA/B/C/D-like domain-containing protein</fullName>
    </recommendedName>
</protein>
<feature type="transmembrane region" description="Helical" evidence="1">
    <location>
        <begin position="370"/>
        <end position="391"/>
    </location>
</feature>
<dbReference type="RefSeq" id="WP_190782973.1">
    <property type="nucleotide sequence ID" value="NZ_JACWZZ010000001.1"/>
</dbReference>
<reference evidence="2 3" key="1">
    <citation type="submission" date="2020-09" db="EMBL/GenBank/DDBJ databases">
        <authorList>
            <person name="Kim M.K."/>
        </authorList>
    </citation>
    <scope>NUCLEOTIDE SEQUENCE [LARGE SCALE GENOMIC DNA]</scope>
    <source>
        <strain evidence="2 3">BT646</strain>
    </source>
</reference>
<evidence type="ECO:0000313" key="2">
    <source>
        <dbReference type="EMBL" id="MBD2713839.1"/>
    </source>
</evidence>
<dbReference type="EMBL" id="JACWZZ010000001">
    <property type="protein sequence ID" value="MBD2713839.1"/>
    <property type="molecule type" value="Genomic_DNA"/>
</dbReference>
<feature type="transmembrane region" description="Helical" evidence="1">
    <location>
        <begin position="150"/>
        <end position="170"/>
    </location>
</feature>
<keyword evidence="1" id="KW-0472">Membrane</keyword>